<reference evidence="1" key="1">
    <citation type="journal article" date="2021" name="Proc. Natl. Acad. Sci. U.S.A.">
        <title>Three genomes in the algal genus Volvox reveal the fate of a haploid sex-determining region after a transition to homothallism.</title>
        <authorList>
            <person name="Yamamoto K."/>
            <person name="Hamaji T."/>
            <person name="Kawai-Toyooka H."/>
            <person name="Matsuzaki R."/>
            <person name="Takahashi F."/>
            <person name="Nishimura Y."/>
            <person name="Kawachi M."/>
            <person name="Noguchi H."/>
            <person name="Minakuchi Y."/>
            <person name="Umen J.G."/>
            <person name="Toyoda A."/>
            <person name="Nozaki H."/>
        </authorList>
    </citation>
    <scope>NUCLEOTIDE SEQUENCE</scope>
    <source>
        <strain evidence="1">NIES-3786</strain>
    </source>
</reference>
<gene>
    <name evidence="1" type="ORF">Vretifemale_14047</name>
</gene>
<evidence type="ECO:0000313" key="2">
    <source>
        <dbReference type="Proteomes" id="UP000747110"/>
    </source>
</evidence>
<dbReference type="Proteomes" id="UP000747110">
    <property type="component" value="Unassembled WGS sequence"/>
</dbReference>
<protein>
    <submittedName>
        <fullName evidence="1">Uncharacterized protein</fullName>
    </submittedName>
</protein>
<evidence type="ECO:0000313" key="1">
    <source>
        <dbReference type="EMBL" id="GIL85543.1"/>
    </source>
</evidence>
<sequence length="131" mass="13544">QIPDLDGRLGGSAQPVAVRREAQAMDDVTGIQAVQALALSQVPQHGNAVLAAGRAQRAVGGDGHGVDVASVANKIVLQLAVGQVPHLDHLVPASRYDDGVDGHWREAHARHPLGVALWLADCVLALAKGVP</sequence>
<proteinExistence type="predicted"/>
<accession>A0A8J4CRZ9</accession>
<dbReference type="AlphaFoldDB" id="A0A8J4CRZ9"/>
<keyword evidence="2" id="KW-1185">Reference proteome</keyword>
<comment type="caution">
    <text evidence="1">The sequence shown here is derived from an EMBL/GenBank/DDBJ whole genome shotgun (WGS) entry which is preliminary data.</text>
</comment>
<dbReference type="OrthoDB" id="1709512at2759"/>
<organism evidence="1 2">
    <name type="scientific">Volvox reticuliferus</name>
    <dbReference type="NCBI Taxonomy" id="1737510"/>
    <lineage>
        <taxon>Eukaryota</taxon>
        <taxon>Viridiplantae</taxon>
        <taxon>Chlorophyta</taxon>
        <taxon>core chlorophytes</taxon>
        <taxon>Chlorophyceae</taxon>
        <taxon>CS clade</taxon>
        <taxon>Chlamydomonadales</taxon>
        <taxon>Volvocaceae</taxon>
        <taxon>Volvox</taxon>
    </lineage>
</organism>
<dbReference type="EMBL" id="BNCP01000033">
    <property type="protein sequence ID" value="GIL85543.1"/>
    <property type="molecule type" value="Genomic_DNA"/>
</dbReference>
<feature type="non-terminal residue" evidence="1">
    <location>
        <position position="1"/>
    </location>
</feature>
<name>A0A8J4CRZ9_9CHLO</name>